<dbReference type="Pfam" id="PF15976">
    <property type="entry name" value="CooC_C"/>
    <property type="match status" value="1"/>
</dbReference>
<evidence type="ECO:0000259" key="3">
    <source>
        <dbReference type="Pfam" id="PF15976"/>
    </source>
</evidence>
<feature type="signal peptide" evidence="2">
    <location>
        <begin position="1"/>
        <end position="25"/>
    </location>
</feature>
<dbReference type="AlphaFoldDB" id="A0A6N3ESA1"/>
<feature type="domain" description="Pilus assembly protein E-set like" evidence="4">
    <location>
        <begin position="264"/>
        <end position="312"/>
    </location>
</feature>
<feature type="chain" id="PRO_5027041761" evidence="2">
    <location>
        <begin position="26"/>
        <end position="847"/>
    </location>
</feature>
<dbReference type="InterPro" id="IPR031917">
    <property type="entry name" value="Pilus_assem_C"/>
</dbReference>
<sequence length="847" mass="94239">MKNNKKIWVLLSGVALIAGGHPSLAANIPLPKGFEDIFEARQNGIFNIIYIDQSIGSVAVEYDNKDILFVSPALITEQVMAPGMPKLSLTQQALLQKLSQPLRRNDGQGFAGDDIIVNVIESDSTIRLIFPESMYDANEKTNERAFITQRNQSGFVHYHNLNYLSDSWGDSLSVTSTETMSLTGNSYIKGGWSYAKEIDFSLDELALYLEKDTTRFKLGRQRLSDNLISSTPSASYSFFNSVSFDGVSLGYMTDHYRSSVDGAASPVSLYLPQAGTVEIYRNGRMIDIQQFPAGMQTLNTASWPSGGYDVLLVSKLANGSQEEKIVPFFKRSGQFRAGDIEYSIQLGRYDRLQGEMSSRSCSQCVDERNYGDNNFAELAFGYTTESALSLGSGAMTDNGALYATASMDIPFNSWLLERLHVDGLIGNDDSMGYQLGVNKNYERLGFNLNYRDNRYRGDEDGFRQYGIVPSYDYSTLQFSANTYLPWNVGLGVTYGINTLYQDYGRNNKNESESWDITLNRDFTLSDSLNLRVDLGYHHGLNTYDYHSSSQSSNEDRFYAQFSLGMRERSYNHYQSLYLRSRINDGSSDDNIYSADYSLTVDNPEFDRGGKYLVNASLNHGPNDSKNGSMGVVMDNATGYTSAGITQSLDDSEYRQHYLSQRGGFAIGDGDFSWGKVDNTAAMIIDATDLPEDQYFEARNQNMEPVVVKGGKKTTLTVTPYQRVEPQIEQVFTGKTDAFYELSTSVSNGWATPGQVYTVKVAATKNQTVTGRLYLDGAPLANARVVGGNAMSDDEGLFVGDFSLKTNERLTMLTVKKEGNAYVCPLLEENVKLTQGIMQIREVNCEAQ</sequence>
<gene>
    <name evidence="5" type="ORF">EMLFYP7_02397</name>
</gene>
<dbReference type="OrthoDB" id="7010570at2"/>
<dbReference type="GO" id="GO:0009279">
    <property type="term" value="C:cell outer membrane"/>
    <property type="evidence" value="ECO:0007669"/>
    <property type="project" value="TreeGrafter"/>
</dbReference>
<name>A0A6N3ESA1_9ENTR</name>
<dbReference type="RefSeq" id="WP_044181640.1">
    <property type="nucleotide sequence ID" value="NZ_CABKSF010000003.1"/>
</dbReference>
<reference evidence="5" key="1">
    <citation type="submission" date="2019-11" db="EMBL/GenBank/DDBJ databases">
        <authorList>
            <person name="Feng L."/>
        </authorList>
    </citation>
    <scope>NUCLEOTIDE SEQUENCE</scope>
    <source>
        <strain evidence="5">EMassiliensisLFYP7</strain>
    </source>
</reference>
<dbReference type="Pfam" id="PF16967">
    <property type="entry name" value="TcfC"/>
    <property type="match status" value="1"/>
</dbReference>
<dbReference type="InterPro" id="IPR000015">
    <property type="entry name" value="Fimb_usher"/>
</dbReference>
<dbReference type="EMBL" id="CACRTZ010000029">
    <property type="protein sequence ID" value="VYU44496.1"/>
    <property type="molecule type" value="Genomic_DNA"/>
</dbReference>
<proteinExistence type="predicted"/>
<dbReference type="PANTHER" id="PTHR30451">
    <property type="entry name" value="OUTER MEMBRANE USHER PROTEIN"/>
    <property type="match status" value="1"/>
</dbReference>
<accession>A0A6N3ESA1</accession>
<dbReference type="InterPro" id="IPR032636">
    <property type="entry name" value="Pilus_assem_E-set-like_dom"/>
</dbReference>
<evidence type="ECO:0000256" key="1">
    <source>
        <dbReference type="ARBA" id="ARBA00022729"/>
    </source>
</evidence>
<feature type="domain" description="Pilus assembly protein C-terminal" evidence="3">
    <location>
        <begin position="752"/>
        <end position="844"/>
    </location>
</feature>
<evidence type="ECO:0000256" key="2">
    <source>
        <dbReference type="SAM" id="SignalP"/>
    </source>
</evidence>
<dbReference type="GO" id="GO:0009297">
    <property type="term" value="P:pilus assembly"/>
    <property type="evidence" value="ECO:0007669"/>
    <property type="project" value="InterPro"/>
</dbReference>
<protein>
    <submittedName>
        <fullName evidence="5">Fimbrial Usher protein</fullName>
    </submittedName>
</protein>
<dbReference type="PANTHER" id="PTHR30451:SF5">
    <property type="entry name" value="SLR0019 PROTEIN"/>
    <property type="match status" value="1"/>
</dbReference>
<evidence type="ECO:0000313" key="5">
    <source>
        <dbReference type="EMBL" id="VYU44496.1"/>
    </source>
</evidence>
<evidence type="ECO:0000259" key="4">
    <source>
        <dbReference type="Pfam" id="PF16967"/>
    </source>
</evidence>
<organism evidence="5">
    <name type="scientific">Phytobacter massiliensis</name>
    <dbReference type="NCBI Taxonomy" id="1485952"/>
    <lineage>
        <taxon>Bacteria</taxon>
        <taxon>Pseudomonadati</taxon>
        <taxon>Pseudomonadota</taxon>
        <taxon>Gammaproteobacteria</taxon>
        <taxon>Enterobacterales</taxon>
        <taxon>Enterobacteriaceae</taxon>
        <taxon>Phytobacter</taxon>
    </lineage>
</organism>
<keyword evidence="1 2" id="KW-0732">Signal</keyword>
<dbReference type="GO" id="GO:0015473">
    <property type="term" value="F:fimbrial usher porin activity"/>
    <property type="evidence" value="ECO:0007669"/>
    <property type="project" value="InterPro"/>
</dbReference>